<feature type="region of interest" description="Disordered" evidence="1">
    <location>
        <begin position="234"/>
        <end position="283"/>
    </location>
</feature>
<keyword evidence="2" id="KW-0808">Transferase</keyword>
<dbReference type="Proteomes" id="UP000634136">
    <property type="component" value="Unassembled WGS sequence"/>
</dbReference>
<feature type="compositionally biased region" description="Polar residues" evidence="1">
    <location>
        <begin position="244"/>
        <end position="258"/>
    </location>
</feature>
<dbReference type="AlphaFoldDB" id="A0A834SJK3"/>
<sequence>MVNEPCVEELGQVKAHSSLEKGGSGCEGVRNESIKPLALTWVAKGVDKAKKVTEGTGSGLGAASGEWNAYNSSTHASLKEKWVTQEVDLGPSCSGTKVEMTNHAFFDIEPLSSDTSYTETVDDNSLISHFENEEGLLIEQLEKEYVEEQKQQKKEVEVPLDGFALLFGGVGEEATYGRNAKRGREKEPKYSQEQYKRFSLLLAAVMGTPENHPLRQRDGRDFNIEYRAQNFDQVQAADTKPQEKPSSANNQDWPSQEYQLDGEHSWFQESTEDHEGDHDLFQNSDLVRCKTDKNACRLIESNP</sequence>
<name>A0A834SJK3_9FABA</name>
<dbReference type="GO" id="GO:0016740">
    <property type="term" value="F:transferase activity"/>
    <property type="evidence" value="ECO:0007669"/>
    <property type="project" value="UniProtKB-KW"/>
</dbReference>
<gene>
    <name evidence="2" type="ORF">G2W53_042734</name>
</gene>
<keyword evidence="3" id="KW-1185">Reference proteome</keyword>
<protein>
    <submittedName>
        <fullName evidence="2">UDP-glucose:glycoprotein glucosyltransferase</fullName>
    </submittedName>
</protein>
<evidence type="ECO:0000313" key="2">
    <source>
        <dbReference type="EMBL" id="KAF7803623.1"/>
    </source>
</evidence>
<proteinExistence type="predicted"/>
<reference evidence="2" key="1">
    <citation type="submission" date="2020-09" db="EMBL/GenBank/DDBJ databases">
        <title>Genome-Enabled Discovery of Anthraquinone Biosynthesis in Senna tora.</title>
        <authorList>
            <person name="Kang S.-H."/>
            <person name="Pandey R.P."/>
            <person name="Lee C.-M."/>
            <person name="Sim J.-S."/>
            <person name="Jeong J.-T."/>
            <person name="Choi B.-S."/>
            <person name="Jung M."/>
            <person name="Ginzburg D."/>
            <person name="Zhao K."/>
            <person name="Won S.Y."/>
            <person name="Oh T.-J."/>
            <person name="Yu Y."/>
            <person name="Kim N.-H."/>
            <person name="Lee O.R."/>
            <person name="Lee T.-H."/>
            <person name="Bashyal P."/>
            <person name="Kim T.-S."/>
            <person name="Lee W.-H."/>
            <person name="Kawkins C."/>
            <person name="Kim C.-K."/>
            <person name="Kim J.S."/>
            <person name="Ahn B.O."/>
            <person name="Rhee S.Y."/>
            <person name="Sohng J.K."/>
        </authorList>
    </citation>
    <scope>NUCLEOTIDE SEQUENCE</scope>
    <source>
        <tissue evidence="2">Leaf</tissue>
    </source>
</reference>
<comment type="caution">
    <text evidence="2">The sequence shown here is derived from an EMBL/GenBank/DDBJ whole genome shotgun (WGS) entry which is preliminary data.</text>
</comment>
<feature type="compositionally biased region" description="Basic and acidic residues" evidence="1">
    <location>
        <begin position="261"/>
        <end position="280"/>
    </location>
</feature>
<dbReference type="EMBL" id="JAAIUW010000013">
    <property type="protein sequence ID" value="KAF7803623.1"/>
    <property type="molecule type" value="Genomic_DNA"/>
</dbReference>
<organism evidence="2 3">
    <name type="scientific">Senna tora</name>
    <dbReference type="NCBI Taxonomy" id="362788"/>
    <lineage>
        <taxon>Eukaryota</taxon>
        <taxon>Viridiplantae</taxon>
        <taxon>Streptophyta</taxon>
        <taxon>Embryophyta</taxon>
        <taxon>Tracheophyta</taxon>
        <taxon>Spermatophyta</taxon>
        <taxon>Magnoliopsida</taxon>
        <taxon>eudicotyledons</taxon>
        <taxon>Gunneridae</taxon>
        <taxon>Pentapetalae</taxon>
        <taxon>rosids</taxon>
        <taxon>fabids</taxon>
        <taxon>Fabales</taxon>
        <taxon>Fabaceae</taxon>
        <taxon>Caesalpinioideae</taxon>
        <taxon>Cassia clade</taxon>
        <taxon>Senna</taxon>
    </lineage>
</organism>
<accession>A0A834SJK3</accession>
<evidence type="ECO:0000313" key="3">
    <source>
        <dbReference type="Proteomes" id="UP000634136"/>
    </source>
</evidence>
<evidence type="ECO:0000256" key="1">
    <source>
        <dbReference type="SAM" id="MobiDB-lite"/>
    </source>
</evidence>